<dbReference type="Proteomes" id="UP001417504">
    <property type="component" value="Unassembled WGS sequence"/>
</dbReference>
<dbReference type="AlphaFoldDB" id="A0AAP0IX85"/>
<evidence type="ECO:0000313" key="2">
    <source>
        <dbReference type="EMBL" id="KAK9123080.1"/>
    </source>
</evidence>
<comment type="caution">
    <text evidence="2">The sequence shown here is derived from an EMBL/GenBank/DDBJ whole genome shotgun (WGS) entry which is preliminary data.</text>
</comment>
<dbReference type="EMBL" id="JBBNAE010000005">
    <property type="protein sequence ID" value="KAK9123080.1"/>
    <property type="molecule type" value="Genomic_DNA"/>
</dbReference>
<sequence length="198" mass="22249">MLHDEIMITFLFLQWIRLQLLNSLDHGHAVEAFKDSVKKIHVGQFRVDVMVLILARTPRRVPAHVNSTSMILVPARVRRFLAITSDLPSSRLASTLLTSKVVRCGFAATGALARRPSVGHGARGAGERLIDREGKQGEEKERLAKNEVVLEKRGVDELRETCGGHWQHIPINRQATYAIVVHKKKQDKVITHNFGIVM</sequence>
<keyword evidence="1" id="KW-0732">Signal</keyword>
<feature type="signal peptide" evidence="1">
    <location>
        <begin position="1"/>
        <end position="23"/>
    </location>
</feature>
<protein>
    <submittedName>
        <fullName evidence="2">Uncharacterized protein</fullName>
    </submittedName>
</protein>
<keyword evidence="3" id="KW-1185">Reference proteome</keyword>
<proteinExistence type="predicted"/>
<evidence type="ECO:0000313" key="3">
    <source>
        <dbReference type="Proteomes" id="UP001417504"/>
    </source>
</evidence>
<reference evidence="2 3" key="1">
    <citation type="submission" date="2024-01" db="EMBL/GenBank/DDBJ databases">
        <title>Genome assemblies of Stephania.</title>
        <authorList>
            <person name="Yang L."/>
        </authorList>
    </citation>
    <scope>NUCLEOTIDE SEQUENCE [LARGE SCALE GENOMIC DNA]</scope>
    <source>
        <strain evidence="2">QJT</strain>
        <tissue evidence="2">Leaf</tissue>
    </source>
</reference>
<accession>A0AAP0IX85</accession>
<feature type="chain" id="PRO_5042816737" evidence="1">
    <location>
        <begin position="24"/>
        <end position="198"/>
    </location>
</feature>
<evidence type="ECO:0000256" key="1">
    <source>
        <dbReference type="SAM" id="SignalP"/>
    </source>
</evidence>
<name>A0AAP0IX85_9MAGN</name>
<organism evidence="2 3">
    <name type="scientific">Stephania japonica</name>
    <dbReference type="NCBI Taxonomy" id="461633"/>
    <lineage>
        <taxon>Eukaryota</taxon>
        <taxon>Viridiplantae</taxon>
        <taxon>Streptophyta</taxon>
        <taxon>Embryophyta</taxon>
        <taxon>Tracheophyta</taxon>
        <taxon>Spermatophyta</taxon>
        <taxon>Magnoliopsida</taxon>
        <taxon>Ranunculales</taxon>
        <taxon>Menispermaceae</taxon>
        <taxon>Menispermoideae</taxon>
        <taxon>Cissampelideae</taxon>
        <taxon>Stephania</taxon>
    </lineage>
</organism>
<gene>
    <name evidence="2" type="ORF">Sjap_012682</name>
</gene>